<protein>
    <submittedName>
        <fullName evidence="1">Uncharacterized protein</fullName>
    </submittedName>
</protein>
<dbReference type="EMBL" id="CADEAL010001722">
    <property type="protein sequence ID" value="CAB1435000.1"/>
    <property type="molecule type" value="Genomic_DNA"/>
</dbReference>
<organism evidence="1 2">
    <name type="scientific">Pleuronectes platessa</name>
    <name type="common">European plaice</name>
    <dbReference type="NCBI Taxonomy" id="8262"/>
    <lineage>
        <taxon>Eukaryota</taxon>
        <taxon>Metazoa</taxon>
        <taxon>Chordata</taxon>
        <taxon>Craniata</taxon>
        <taxon>Vertebrata</taxon>
        <taxon>Euteleostomi</taxon>
        <taxon>Actinopterygii</taxon>
        <taxon>Neopterygii</taxon>
        <taxon>Teleostei</taxon>
        <taxon>Neoteleostei</taxon>
        <taxon>Acanthomorphata</taxon>
        <taxon>Carangaria</taxon>
        <taxon>Pleuronectiformes</taxon>
        <taxon>Pleuronectoidei</taxon>
        <taxon>Pleuronectidae</taxon>
        <taxon>Pleuronectes</taxon>
    </lineage>
</organism>
<evidence type="ECO:0000313" key="1">
    <source>
        <dbReference type="EMBL" id="CAB1435000.1"/>
    </source>
</evidence>
<keyword evidence="2" id="KW-1185">Reference proteome</keyword>
<gene>
    <name evidence="1" type="ORF">PLEPLA_LOCUS23098</name>
</gene>
<feature type="non-terminal residue" evidence="1">
    <location>
        <position position="112"/>
    </location>
</feature>
<dbReference type="Proteomes" id="UP001153269">
    <property type="component" value="Unassembled WGS sequence"/>
</dbReference>
<comment type="caution">
    <text evidence="1">The sequence shown here is derived from an EMBL/GenBank/DDBJ whole genome shotgun (WGS) entry which is preliminary data.</text>
</comment>
<evidence type="ECO:0000313" key="2">
    <source>
        <dbReference type="Proteomes" id="UP001153269"/>
    </source>
</evidence>
<dbReference type="AlphaFoldDB" id="A0A9N7YR89"/>
<name>A0A9N7YR89_PLEPL</name>
<proteinExistence type="predicted"/>
<accession>A0A9N7YR89</accession>
<reference evidence="1" key="1">
    <citation type="submission" date="2020-03" db="EMBL/GenBank/DDBJ databases">
        <authorList>
            <person name="Weist P."/>
        </authorList>
    </citation>
    <scope>NUCLEOTIDE SEQUENCE</scope>
</reference>
<sequence>EAKMAIYISRKNRVENRNGQEAGLVWVVNLRARLRLEFEYLHHVFISSSSSSSSSHQYVSLMLKLCPLSLCPPHPASSPSPSTHMALQDELEVAQIILSREHAAAAAAAWCL</sequence>